<dbReference type="EMBL" id="NTJZ01000006">
    <property type="protein sequence ID" value="PDH33771.1"/>
    <property type="molecule type" value="Genomic_DNA"/>
</dbReference>
<sequence length="268" mass="28733">MAYLERDAGRRIYFEDYGAGGSAVVLVHGWGASLRTWDFNLNAIRAAGHRVVSIDHRGCGLSDKDFSDFSIEAIAGDVTALADHLKLAKIVLNGWSLGGSVVVQSAHELGARCAGVLLTCGATPTYLKKPDFPYGGEESAMAETMEAIEGNRAEFLWGLTQGIAARPLGDSTLRWIWQIFMDGSPAAGASLAALGTLDQRSILANLDCPILSCVGTEDVVVDPNIPRSVVRLNKNARKHEFAGCGHAPHMEDASAYNQLLLEFISECI</sequence>
<dbReference type="PRINTS" id="PR00412">
    <property type="entry name" value="EPOXHYDRLASE"/>
</dbReference>
<reference evidence="3 4" key="1">
    <citation type="submission" date="2017-08" db="EMBL/GenBank/DDBJ databases">
        <title>Fine stratification of microbial communities through a metagenomic profile of the photic zone.</title>
        <authorList>
            <person name="Haro-Moreno J.M."/>
            <person name="Lopez-Perez M."/>
            <person name="De La Torre J."/>
            <person name="Picazo A."/>
            <person name="Camacho A."/>
            <person name="Rodriguez-Valera F."/>
        </authorList>
    </citation>
    <scope>NUCLEOTIDE SEQUENCE [LARGE SCALE GENOMIC DNA]</scope>
    <source>
        <strain evidence="3">MED-G28</strain>
    </source>
</reference>
<name>A0A2A5WBM5_9GAMM</name>
<evidence type="ECO:0000259" key="2">
    <source>
        <dbReference type="Pfam" id="PF12697"/>
    </source>
</evidence>
<feature type="domain" description="AB hydrolase-1" evidence="2">
    <location>
        <begin position="24"/>
        <end position="257"/>
    </location>
</feature>
<keyword evidence="1 3" id="KW-0378">Hydrolase</keyword>
<organism evidence="3 4">
    <name type="scientific">OM182 bacterium MED-G28</name>
    <dbReference type="NCBI Taxonomy" id="1986256"/>
    <lineage>
        <taxon>Bacteria</taxon>
        <taxon>Pseudomonadati</taxon>
        <taxon>Pseudomonadota</taxon>
        <taxon>Gammaproteobacteria</taxon>
        <taxon>OMG group</taxon>
        <taxon>OM182 clade</taxon>
    </lineage>
</organism>
<dbReference type="InterPro" id="IPR000639">
    <property type="entry name" value="Epox_hydrolase-like"/>
</dbReference>
<dbReference type="GO" id="GO:0016020">
    <property type="term" value="C:membrane"/>
    <property type="evidence" value="ECO:0007669"/>
    <property type="project" value="TreeGrafter"/>
</dbReference>
<dbReference type="Gene3D" id="3.40.50.1820">
    <property type="entry name" value="alpha/beta hydrolase"/>
    <property type="match status" value="1"/>
</dbReference>
<dbReference type="Pfam" id="PF12697">
    <property type="entry name" value="Abhydrolase_6"/>
    <property type="match status" value="1"/>
</dbReference>
<dbReference type="GO" id="GO:0016787">
    <property type="term" value="F:hydrolase activity"/>
    <property type="evidence" value="ECO:0007669"/>
    <property type="project" value="UniProtKB-KW"/>
</dbReference>
<evidence type="ECO:0000313" key="4">
    <source>
        <dbReference type="Proteomes" id="UP000219329"/>
    </source>
</evidence>
<dbReference type="InterPro" id="IPR000073">
    <property type="entry name" value="AB_hydrolase_1"/>
</dbReference>
<dbReference type="SUPFAM" id="SSF53474">
    <property type="entry name" value="alpha/beta-Hydrolases"/>
    <property type="match status" value="1"/>
</dbReference>
<evidence type="ECO:0000256" key="1">
    <source>
        <dbReference type="ARBA" id="ARBA00022801"/>
    </source>
</evidence>
<accession>A0A2A5WBM5</accession>
<dbReference type="PANTHER" id="PTHR43798">
    <property type="entry name" value="MONOACYLGLYCEROL LIPASE"/>
    <property type="match status" value="1"/>
</dbReference>
<dbReference type="Proteomes" id="UP000219329">
    <property type="component" value="Unassembled WGS sequence"/>
</dbReference>
<dbReference type="InterPro" id="IPR050266">
    <property type="entry name" value="AB_hydrolase_sf"/>
</dbReference>
<proteinExistence type="predicted"/>
<dbReference type="AlphaFoldDB" id="A0A2A5WBM5"/>
<gene>
    <name evidence="3" type="ORF">CNF02_07000</name>
</gene>
<comment type="caution">
    <text evidence="3">The sequence shown here is derived from an EMBL/GenBank/DDBJ whole genome shotgun (WGS) entry which is preliminary data.</text>
</comment>
<evidence type="ECO:0000313" key="3">
    <source>
        <dbReference type="EMBL" id="PDH33771.1"/>
    </source>
</evidence>
<dbReference type="PANTHER" id="PTHR43798:SF31">
    <property type="entry name" value="AB HYDROLASE SUPERFAMILY PROTEIN YCLE"/>
    <property type="match status" value="1"/>
</dbReference>
<protein>
    <submittedName>
        <fullName evidence="3">Alpha/beta hydrolase</fullName>
    </submittedName>
</protein>
<dbReference type="InterPro" id="IPR029058">
    <property type="entry name" value="AB_hydrolase_fold"/>
</dbReference>